<evidence type="ECO:0000256" key="1">
    <source>
        <dbReference type="ARBA" id="ARBA00010716"/>
    </source>
</evidence>
<evidence type="ECO:0000256" key="6">
    <source>
        <dbReference type="PIRSR" id="PIRSR038994-1"/>
    </source>
</evidence>
<evidence type="ECO:0000256" key="7">
    <source>
        <dbReference type="PIRSR" id="PIRSR038994-2"/>
    </source>
</evidence>
<keyword evidence="3 5" id="KW-0378">Hydrolase</keyword>
<feature type="binding site" evidence="8">
    <location>
        <position position="210"/>
    </location>
    <ligand>
        <name>Zn(2+)</name>
        <dbReference type="ChEBI" id="CHEBI:29105"/>
    </ligand>
</feature>
<dbReference type="InterPro" id="IPR006680">
    <property type="entry name" value="Amidohydro-rel"/>
</dbReference>
<evidence type="ECO:0000259" key="9">
    <source>
        <dbReference type="Pfam" id="PF01979"/>
    </source>
</evidence>
<reference evidence="10 11" key="1">
    <citation type="submission" date="2016-11" db="EMBL/GenBank/DDBJ databases">
        <authorList>
            <person name="Jaros S."/>
            <person name="Januszkiewicz K."/>
            <person name="Wedrychowicz H."/>
        </authorList>
    </citation>
    <scope>NUCLEOTIDE SEQUENCE [LARGE SCALE GENOMIC DNA]</scope>
    <source>
        <strain evidence="10 11">DSM 15480</strain>
    </source>
</reference>
<organism evidence="10 11">
    <name type="scientific">Hespellia stercorisuis DSM 15480</name>
    <dbReference type="NCBI Taxonomy" id="1121950"/>
    <lineage>
        <taxon>Bacteria</taxon>
        <taxon>Bacillati</taxon>
        <taxon>Bacillota</taxon>
        <taxon>Clostridia</taxon>
        <taxon>Lachnospirales</taxon>
        <taxon>Lachnospiraceae</taxon>
        <taxon>Hespellia</taxon>
    </lineage>
</organism>
<dbReference type="OrthoDB" id="9776488at2"/>
<feature type="binding site" evidence="8">
    <location>
        <position position="231"/>
    </location>
    <ligand>
        <name>Zn(2+)</name>
        <dbReference type="ChEBI" id="CHEBI:29105"/>
    </ligand>
</feature>
<dbReference type="CDD" id="cd00854">
    <property type="entry name" value="NagA"/>
    <property type="match status" value="1"/>
</dbReference>
<keyword evidence="11" id="KW-1185">Reference proteome</keyword>
<dbReference type="InterPro" id="IPR003764">
    <property type="entry name" value="GlcNAc_6-P_deAcase"/>
</dbReference>
<evidence type="ECO:0000256" key="2">
    <source>
        <dbReference type="ARBA" id="ARBA00022723"/>
    </source>
</evidence>
<comment type="similarity">
    <text evidence="1 5">Belongs to the metallo-dependent hydrolases superfamily. NagA family.</text>
</comment>
<name>A0A1M6K9R9_9FIRM</name>
<dbReference type="InterPro" id="IPR032466">
    <property type="entry name" value="Metal_Hydrolase"/>
</dbReference>
<evidence type="ECO:0000256" key="4">
    <source>
        <dbReference type="ARBA" id="ARBA00023277"/>
    </source>
</evidence>
<proteinExistence type="inferred from homology"/>
<dbReference type="Proteomes" id="UP000184301">
    <property type="component" value="Unassembled WGS sequence"/>
</dbReference>
<feature type="domain" description="Amidohydrolase-related" evidence="9">
    <location>
        <begin position="58"/>
        <end position="392"/>
    </location>
</feature>
<evidence type="ECO:0000256" key="8">
    <source>
        <dbReference type="PIRSR" id="PIRSR038994-3"/>
    </source>
</evidence>
<dbReference type="RefSeq" id="WP_073105748.1">
    <property type="nucleotide sequence ID" value="NZ_FQZY01000011.1"/>
</dbReference>
<keyword evidence="4 5" id="KW-0119">Carbohydrate metabolism</keyword>
<feature type="binding site" evidence="7">
    <location>
        <position position="242"/>
    </location>
    <ligand>
        <name>substrate</name>
    </ligand>
</feature>
<feature type="binding site" evidence="7">
    <location>
        <position position="156"/>
    </location>
    <ligand>
        <name>substrate</name>
    </ligand>
</feature>
<dbReference type="EMBL" id="FQZY01000011">
    <property type="protein sequence ID" value="SHJ55748.1"/>
    <property type="molecule type" value="Genomic_DNA"/>
</dbReference>
<dbReference type="GO" id="GO:0046872">
    <property type="term" value="F:metal ion binding"/>
    <property type="evidence" value="ECO:0007669"/>
    <property type="project" value="UniProtKB-KW"/>
</dbReference>
<dbReference type="SUPFAM" id="SSF51556">
    <property type="entry name" value="Metallo-dependent hydrolases"/>
    <property type="match status" value="1"/>
</dbReference>
<evidence type="ECO:0000256" key="3">
    <source>
        <dbReference type="ARBA" id="ARBA00022801"/>
    </source>
</evidence>
<evidence type="ECO:0000313" key="10">
    <source>
        <dbReference type="EMBL" id="SHJ55748.1"/>
    </source>
</evidence>
<dbReference type="PANTHER" id="PTHR11113">
    <property type="entry name" value="N-ACETYLGLUCOSAMINE-6-PHOSPHATE DEACETYLASE"/>
    <property type="match status" value="1"/>
</dbReference>
<evidence type="ECO:0000313" key="11">
    <source>
        <dbReference type="Proteomes" id="UP000184301"/>
    </source>
</evidence>
<feature type="active site" description="Proton donor/acceptor" evidence="6">
    <location>
        <position position="289"/>
    </location>
</feature>
<accession>A0A1M6K9R9</accession>
<dbReference type="AlphaFoldDB" id="A0A1M6K9R9"/>
<evidence type="ECO:0000256" key="5">
    <source>
        <dbReference type="PIRNR" id="PIRNR038994"/>
    </source>
</evidence>
<dbReference type="PIRSF" id="PIRSF038994">
    <property type="entry name" value="NagA"/>
    <property type="match status" value="1"/>
</dbReference>
<feature type="binding site" evidence="8">
    <location>
        <position position="145"/>
    </location>
    <ligand>
        <name>Zn(2+)</name>
        <dbReference type="ChEBI" id="CHEBI:29105"/>
    </ligand>
</feature>
<feature type="binding site" evidence="7">
    <location>
        <position position="266"/>
    </location>
    <ligand>
        <name>substrate</name>
    </ligand>
</feature>
<keyword evidence="2 8" id="KW-0479">Metal-binding</keyword>
<dbReference type="GO" id="GO:0008448">
    <property type="term" value="F:N-acetylglucosamine-6-phosphate deacetylase activity"/>
    <property type="evidence" value="ECO:0007669"/>
    <property type="project" value="InterPro"/>
</dbReference>
<dbReference type="STRING" id="1121950.SAMN02745243_00861"/>
<dbReference type="NCBIfam" id="TIGR00221">
    <property type="entry name" value="nagA"/>
    <property type="match status" value="1"/>
</dbReference>
<dbReference type="Gene3D" id="3.20.20.140">
    <property type="entry name" value="Metal-dependent hydrolases"/>
    <property type="match status" value="1"/>
</dbReference>
<dbReference type="GO" id="GO:0006046">
    <property type="term" value="P:N-acetylglucosamine catabolic process"/>
    <property type="evidence" value="ECO:0007669"/>
    <property type="project" value="TreeGrafter"/>
</dbReference>
<feature type="binding site" evidence="7">
    <location>
        <begin position="234"/>
        <end position="235"/>
    </location>
    <ligand>
        <name>substrate</name>
    </ligand>
</feature>
<protein>
    <submittedName>
        <fullName evidence="10">N-acetylglucosamine-6-phosphate deacetylase</fullName>
    </submittedName>
</protein>
<dbReference type="Pfam" id="PF01979">
    <property type="entry name" value="Amidohydro_1"/>
    <property type="match status" value="1"/>
</dbReference>
<gene>
    <name evidence="10" type="ORF">SAMN02745243_00861</name>
</gene>
<dbReference type="PANTHER" id="PTHR11113:SF14">
    <property type="entry name" value="N-ACETYLGLUCOSAMINE-6-PHOSPHATE DEACETYLASE"/>
    <property type="match status" value="1"/>
</dbReference>
<sequence>MIIRNVRVFRENQTFVPGTIVIKDGLFQAITLEGMTGRAGRAVDLTDETVLDGEGCYAIPGMIDLHFHGCKGYDFCDGTRQAIEEIARYEASIGVTAIAPATMTLPVEKLESILACGAAFAAEQRGAGSTDSIRRGADLIGVNMEGPFISAVKKGAQDARHIIPCDVDVYRRFQRAADGLVKFIGIAPEEGDAVSFIQAVKDEVSVALAHTNADYDTAKAAFDAGADHAVHLYNAMPPFTHRAPGVVGAVADSRHVMSELICDGVHIHPSVVRTTFHMMGAERMILISDSMRATGMPDGQYTLGGLDVNVTGNRATLVSDGSLAGSATTLPDCVRVAVREMQLPLETAVACATANPAKSLGVYDQYGSISAGKRADVVLWDSELKLKAVVKDGVLLK</sequence>
<feature type="binding site" evidence="7">
    <location>
        <begin position="323"/>
        <end position="325"/>
    </location>
    <ligand>
        <name>substrate</name>
    </ligand>
</feature>
<dbReference type="SUPFAM" id="SSF51338">
    <property type="entry name" value="Composite domain of metallo-dependent hydrolases"/>
    <property type="match status" value="1"/>
</dbReference>
<dbReference type="InterPro" id="IPR011059">
    <property type="entry name" value="Metal-dep_hydrolase_composite"/>
</dbReference>
<comment type="cofactor">
    <cofactor evidence="8">
        <name>a divalent metal cation</name>
        <dbReference type="ChEBI" id="CHEBI:60240"/>
    </cofactor>
    <text evidence="8">Binds 1 divalent metal cation per subunit.</text>
</comment>
<dbReference type="Gene3D" id="2.30.40.10">
    <property type="entry name" value="Urease, subunit C, domain 1"/>
    <property type="match status" value="1"/>
</dbReference>